<accession>A0A068TR22</accession>
<protein>
    <recommendedName>
        <fullName evidence="12">Phytocyanin domain-containing protein</fullName>
    </recommendedName>
</protein>
<dbReference type="InParanoid" id="A0A068TR22"/>
<dbReference type="Gene3D" id="2.60.40.420">
    <property type="entry name" value="Cupredoxins - blue copper proteins"/>
    <property type="match status" value="1"/>
</dbReference>
<name>A0A068TR22_COFCA</name>
<evidence type="ECO:0000256" key="5">
    <source>
        <dbReference type="ARBA" id="ARBA00023136"/>
    </source>
</evidence>
<proteinExistence type="inferred from homology"/>
<dbReference type="OMA" id="MIVKVME"/>
<evidence type="ECO:0000313" key="14">
    <source>
        <dbReference type="Proteomes" id="UP000295252"/>
    </source>
</evidence>
<keyword evidence="14" id="KW-1185">Reference proteome</keyword>
<keyword evidence="3" id="KW-0336">GPI-anchor</keyword>
<comment type="similarity">
    <text evidence="9">Belongs to the early nodulin-like (ENODL) family.</text>
</comment>
<dbReference type="Proteomes" id="UP000295252">
    <property type="component" value="Chromosome VI"/>
</dbReference>
<evidence type="ECO:0000256" key="11">
    <source>
        <dbReference type="SAM" id="SignalP"/>
    </source>
</evidence>
<feature type="chain" id="PRO_5001654184" description="Phytocyanin domain-containing protein" evidence="11">
    <location>
        <begin position="27"/>
        <end position="175"/>
    </location>
</feature>
<evidence type="ECO:0000256" key="4">
    <source>
        <dbReference type="ARBA" id="ARBA00022729"/>
    </source>
</evidence>
<dbReference type="Pfam" id="PF02298">
    <property type="entry name" value="Cu_bind_like"/>
    <property type="match status" value="1"/>
</dbReference>
<keyword evidence="6" id="KW-1015">Disulfide bond</keyword>
<dbReference type="AlphaFoldDB" id="A0A068TR22"/>
<evidence type="ECO:0000256" key="2">
    <source>
        <dbReference type="ARBA" id="ARBA00022475"/>
    </source>
</evidence>
<dbReference type="FunCoup" id="A0A068TR22">
    <property type="interactions" value="42"/>
</dbReference>
<evidence type="ECO:0000256" key="3">
    <source>
        <dbReference type="ARBA" id="ARBA00022622"/>
    </source>
</evidence>
<reference evidence="14" key="1">
    <citation type="journal article" date="2014" name="Science">
        <title>The coffee genome provides insight into the convergent evolution of caffeine biosynthesis.</title>
        <authorList>
            <person name="Denoeud F."/>
            <person name="Carretero-Paulet L."/>
            <person name="Dereeper A."/>
            <person name="Droc G."/>
            <person name="Guyot R."/>
            <person name="Pietrella M."/>
            <person name="Zheng C."/>
            <person name="Alberti A."/>
            <person name="Anthony F."/>
            <person name="Aprea G."/>
            <person name="Aury J.M."/>
            <person name="Bento P."/>
            <person name="Bernard M."/>
            <person name="Bocs S."/>
            <person name="Campa C."/>
            <person name="Cenci A."/>
            <person name="Combes M.C."/>
            <person name="Crouzillat D."/>
            <person name="Da Silva C."/>
            <person name="Daddiego L."/>
            <person name="De Bellis F."/>
            <person name="Dussert S."/>
            <person name="Garsmeur O."/>
            <person name="Gayraud T."/>
            <person name="Guignon V."/>
            <person name="Jahn K."/>
            <person name="Jamilloux V."/>
            <person name="Joet T."/>
            <person name="Labadie K."/>
            <person name="Lan T."/>
            <person name="Leclercq J."/>
            <person name="Lepelley M."/>
            <person name="Leroy T."/>
            <person name="Li L.T."/>
            <person name="Librado P."/>
            <person name="Lopez L."/>
            <person name="Munoz A."/>
            <person name="Noel B."/>
            <person name="Pallavicini A."/>
            <person name="Perrotta G."/>
            <person name="Poncet V."/>
            <person name="Pot D."/>
            <person name="Priyono X."/>
            <person name="Rigoreau M."/>
            <person name="Rouard M."/>
            <person name="Rozas J."/>
            <person name="Tranchant-Dubreuil C."/>
            <person name="VanBuren R."/>
            <person name="Zhang Q."/>
            <person name="Andrade A.C."/>
            <person name="Argout X."/>
            <person name="Bertrand B."/>
            <person name="de Kochko A."/>
            <person name="Graziosi G."/>
            <person name="Henry R.J."/>
            <person name="Jayarama X."/>
            <person name="Ming R."/>
            <person name="Nagai C."/>
            <person name="Rounsley S."/>
            <person name="Sankoff D."/>
            <person name="Giuliano G."/>
            <person name="Albert V.A."/>
            <person name="Wincker P."/>
            <person name="Lashermes P."/>
        </authorList>
    </citation>
    <scope>NUCLEOTIDE SEQUENCE [LARGE SCALE GENOMIC DNA]</scope>
    <source>
        <strain evidence="14">cv. DH200-94</strain>
    </source>
</reference>
<keyword evidence="8" id="KW-0449">Lipoprotein</keyword>
<feature type="domain" description="Phytocyanin" evidence="12">
    <location>
        <begin position="29"/>
        <end position="131"/>
    </location>
</feature>
<dbReference type="InterPro" id="IPR039391">
    <property type="entry name" value="Phytocyanin-like"/>
</dbReference>
<keyword evidence="10" id="KW-1133">Transmembrane helix</keyword>
<dbReference type="GO" id="GO:0098552">
    <property type="term" value="C:side of membrane"/>
    <property type="evidence" value="ECO:0007669"/>
    <property type="project" value="UniProtKB-KW"/>
</dbReference>
<dbReference type="Gramene" id="CDO98487">
    <property type="protein sequence ID" value="CDO98487"/>
    <property type="gene ID" value="GSCOC_T00022600001"/>
</dbReference>
<dbReference type="PROSITE" id="PS51485">
    <property type="entry name" value="PHYTOCYANIN"/>
    <property type="match status" value="1"/>
</dbReference>
<feature type="transmembrane region" description="Helical" evidence="10">
    <location>
        <begin position="153"/>
        <end position="174"/>
    </location>
</feature>
<sequence length="175" mass="19504">MASFFQSFSTCFLLVFIFTSLHFLTGISVEFDVGGNTGWVIPPSKNDDLYNDWASKNRFKVNDTLIFTYKKDSVMEVTKEEYEKCRSLHPMFFSNNGNTIYTLDRSGLFYFISGVSGHCERGLKMVIKVLDVESSPQSANQTANTSSPAKSAAATYFGTSMMMVILAVFGVIIVV</sequence>
<evidence type="ECO:0000256" key="10">
    <source>
        <dbReference type="SAM" id="Phobius"/>
    </source>
</evidence>
<dbReference type="FunFam" id="2.60.40.420:FF:000010">
    <property type="entry name" value="Early nodulin-like protein 1"/>
    <property type="match status" value="1"/>
</dbReference>
<dbReference type="InterPro" id="IPR003245">
    <property type="entry name" value="Phytocyanin_dom"/>
</dbReference>
<evidence type="ECO:0000256" key="6">
    <source>
        <dbReference type="ARBA" id="ARBA00023157"/>
    </source>
</evidence>
<evidence type="ECO:0000256" key="9">
    <source>
        <dbReference type="ARBA" id="ARBA00035011"/>
    </source>
</evidence>
<dbReference type="GO" id="GO:0005886">
    <property type="term" value="C:plasma membrane"/>
    <property type="evidence" value="ECO:0007669"/>
    <property type="project" value="UniProtKB-SubCell"/>
</dbReference>
<keyword evidence="4 11" id="KW-0732">Signal</keyword>
<dbReference type="OrthoDB" id="959565at2759"/>
<keyword evidence="5 10" id="KW-0472">Membrane</keyword>
<dbReference type="PANTHER" id="PTHR33021">
    <property type="entry name" value="BLUE COPPER PROTEIN"/>
    <property type="match status" value="1"/>
</dbReference>
<evidence type="ECO:0000256" key="8">
    <source>
        <dbReference type="ARBA" id="ARBA00023288"/>
    </source>
</evidence>
<dbReference type="STRING" id="49390.A0A068TR22"/>
<dbReference type="InterPro" id="IPR008972">
    <property type="entry name" value="Cupredoxin"/>
</dbReference>
<evidence type="ECO:0000259" key="12">
    <source>
        <dbReference type="PROSITE" id="PS51485"/>
    </source>
</evidence>
<dbReference type="InterPro" id="IPR041846">
    <property type="entry name" value="ENL_dom"/>
</dbReference>
<dbReference type="PANTHER" id="PTHR33021:SF289">
    <property type="entry name" value="EARLY NODULIN-LIKE PROTEIN 5-RELATED"/>
    <property type="match status" value="1"/>
</dbReference>
<dbReference type="GO" id="GO:0009055">
    <property type="term" value="F:electron transfer activity"/>
    <property type="evidence" value="ECO:0007669"/>
    <property type="project" value="InterPro"/>
</dbReference>
<evidence type="ECO:0000256" key="7">
    <source>
        <dbReference type="ARBA" id="ARBA00023180"/>
    </source>
</evidence>
<dbReference type="CDD" id="cd11019">
    <property type="entry name" value="OsENODL1_like"/>
    <property type="match status" value="1"/>
</dbReference>
<keyword evidence="7" id="KW-0325">Glycoprotein</keyword>
<dbReference type="EMBL" id="HG739086">
    <property type="protein sequence ID" value="CDO98487.1"/>
    <property type="molecule type" value="Genomic_DNA"/>
</dbReference>
<gene>
    <name evidence="13" type="ORF">GSCOC_T00022600001</name>
</gene>
<dbReference type="PhylomeDB" id="A0A068TR22"/>
<evidence type="ECO:0000256" key="1">
    <source>
        <dbReference type="ARBA" id="ARBA00004609"/>
    </source>
</evidence>
<keyword evidence="10" id="KW-0812">Transmembrane</keyword>
<dbReference type="SUPFAM" id="SSF49503">
    <property type="entry name" value="Cupredoxins"/>
    <property type="match status" value="1"/>
</dbReference>
<feature type="signal peptide" evidence="11">
    <location>
        <begin position="1"/>
        <end position="26"/>
    </location>
</feature>
<comment type="subcellular location">
    <subcellularLocation>
        <location evidence="1">Cell membrane</location>
        <topology evidence="1">Lipid-anchor</topology>
        <topology evidence="1">GPI-anchor</topology>
    </subcellularLocation>
</comment>
<evidence type="ECO:0000313" key="13">
    <source>
        <dbReference type="EMBL" id="CDO98487.1"/>
    </source>
</evidence>
<organism evidence="13 14">
    <name type="scientific">Coffea canephora</name>
    <name type="common">Robusta coffee</name>
    <dbReference type="NCBI Taxonomy" id="49390"/>
    <lineage>
        <taxon>Eukaryota</taxon>
        <taxon>Viridiplantae</taxon>
        <taxon>Streptophyta</taxon>
        <taxon>Embryophyta</taxon>
        <taxon>Tracheophyta</taxon>
        <taxon>Spermatophyta</taxon>
        <taxon>Magnoliopsida</taxon>
        <taxon>eudicotyledons</taxon>
        <taxon>Gunneridae</taxon>
        <taxon>Pentapetalae</taxon>
        <taxon>asterids</taxon>
        <taxon>lamiids</taxon>
        <taxon>Gentianales</taxon>
        <taxon>Rubiaceae</taxon>
        <taxon>Ixoroideae</taxon>
        <taxon>Gardenieae complex</taxon>
        <taxon>Bertiereae - Coffeeae clade</taxon>
        <taxon>Coffeeae</taxon>
        <taxon>Coffea</taxon>
    </lineage>
</organism>
<keyword evidence="2" id="KW-1003">Cell membrane</keyword>